<dbReference type="EMBL" id="JAHEWX010000021">
    <property type="protein sequence ID" value="MBT1542940.1"/>
    <property type="molecule type" value="Genomic_DNA"/>
</dbReference>
<keyword evidence="1" id="KW-0812">Transmembrane</keyword>
<accession>A0A9Q2W8M4</accession>
<reference evidence="2" key="1">
    <citation type="submission" date="2021-05" db="EMBL/GenBank/DDBJ databases">
        <title>Whole genome sequence of Curtobacterium flaccumfaciens pv. flaccumfaciens strain CFBP 3417.</title>
        <authorList>
            <person name="Osdaghi E."/>
            <person name="Taghouti G."/>
            <person name="Portier P."/>
            <person name="Fazliarab A."/>
            <person name="Taghavi S.M."/>
            <person name="Briand M."/>
            <person name="Le-Saux M."/>
            <person name="Jacques M.-A."/>
        </authorList>
    </citation>
    <scope>NUCLEOTIDE SEQUENCE</scope>
    <source>
        <strain evidence="2">CFBP 3417</strain>
    </source>
</reference>
<evidence type="ECO:0000313" key="2">
    <source>
        <dbReference type="EMBL" id="MBT1542940.1"/>
    </source>
</evidence>
<evidence type="ECO:0000256" key="1">
    <source>
        <dbReference type="SAM" id="Phobius"/>
    </source>
</evidence>
<feature type="transmembrane region" description="Helical" evidence="1">
    <location>
        <begin position="6"/>
        <end position="25"/>
    </location>
</feature>
<gene>
    <name evidence="2" type="ORF">KK103_14310</name>
</gene>
<evidence type="ECO:0000313" key="3">
    <source>
        <dbReference type="Proteomes" id="UP000709437"/>
    </source>
</evidence>
<dbReference type="RefSeq" id="WP_214563499.1">
    <property type="nucleotide sequence ID" value="NZ_JAHEWX010000021.1"/>
</dbReference>
<dbReference type="AlphaFoldDB" id="A0A9Q2W8M4"/>
<sequence length="112" mass="11945">MAGTGLLAASIAVLLGTVAIVLWRVRNPAWVRDARLAQNASPVSSLLMLAFGAVVTTLVLVLGVFWVTTGHGVVGWAMVGLAATGLSHVWVGVWIRRQPLPQPRATRTRRDP</sequence>
<feature type="transmembrane region" description="Helical" evidence="1">
    <location>
        <begin position="46"/>
        <end position="67"/>
    </location>
</feature>
<keyword evidence="1" id="KW-0472">Membrane</keyword>
<organism evidence="2 3">
    <name type="scientific">Curtobacterium flaccumfaciens pv. flaccumfaciens</name>
    <dbReference type="NCBI Taxonomy" id="138532"/>
    <lineage>
        <taxon>Bacteria</taxon>
        <taxon>Bacillati</taxon>
        <taxon>Actinomycetota</taxon>
        <taxon>Actinomycetes</taxon>
        <taxon>Micrococcales</taxon>
        <taxon>Microbacteriaceae</taxon>
        <taxon>Curtobacterium</taxon>
    </lineage>
</organism>
<name>A0A9Q2W8M4_9MICO</name>
<dbReference type="Proteomes" id="UP000709437">
    <property type="component" value="Unassembled WGS sequence"/>
</dbReference>
<proteinExistence type="predicted"/>
<comment type="caution">
    <text evidence="2">The sequence shown here is derived from an EMBL/GenBank/DDBJ whole genome shotgun (WGS) entry which is preliminary data.</text>
</comment>
<keyword evidence="1" id="KW-1133">Transmembrane helix</keyword>
<feature type="transmembrane region" description="Helical" evidence="1">
    <location>
        <begin position="73"/>
        <end position="95"/>
    </location>
</feature>
<protein>
    <submittedName>
        <fullName evidence="2">Uncharacterized protein</fullName>
    </submittedName>
</protein>